<accession>A0A3F2RLF6</accession>
<dbReference type="InterPro" id="IPR021137">
    <property type="entry name" value="Ribosomal_bL35-like"/>
</dbReference>
<sequence length="100" mass="11480">MFHDEKSVISGKDASLVTTLALRSAINFPQLQTRSMGYKLKTKASVKKRFRVNCNGVVKRSQANKRHIATKKTRERIRRLGKPVFVQGKIRKNILRMLAK</sequence>
<dbReference type="EMBL" id="MBAD02001429">
    <property type="protein sequence ID" value="RLN54789.1"/>
    <property type="molecule type" value="Genomic_DNA"/>
</dbReference>
<dbReference type="Pfam" id="PF01632">
    <property type="entry name" value="Ribosomal_L35p"/>
    <property type="match status" value="1"/>
</dbReference>
<protein>
    <recommendedName>
        <fullName evidence="4">50S ribosomal protein L35</fullName>
    </recommendedName>
</protein>
<dbReference type="PRINTS" id="PR00064">
    <property type="entry name" value="RIBOSOMALL35"/>
</dbReference>
<dbReference type="GO" id="GO:0006412">
    <property type="term" value="P:translation"/>
    <property type="evidence" value="ECO:0007669"/>
    <property type="project" value="InterPro"/>
</dbReference>
<dbReference type="Proteomes" id="UP000277300">
    <property type="component" value="Unassembled WGS sequence"/>
</dbReference>
<evidence type="ECO:0000256" key="2">
    <source>
        <dbReference type="ARBA" id="ARBA00022980"/>
    </source>
</evidence>
<dbReference type="PANTHER" id="PTHR33343">
    <property type="entry name" value="54S RIBOSOMAL PROTEIN BL35M"/>
    <property type="match status" value="1"/>
</dbReference>
<comment type="similarity">
    <text evidence="1 4">Belongs to the bacterial ribosomal protein bL35 family.</text>
</comment>
<dbReference type="GO" id="GO:0003735">
    <property type="term" value="F:structural constituent of ribosome"/>
    <property type="evidence" value="ECO:0007669"/>
    <property type="project" value="InterPro"/>
</dbReference>
<reference evidence="7 8" key="1">
    <citation type="submission" date="2018-07" db="EMBL/GenBank/DDBJ databases">
        <title>Genome sequencing of oomycete isolates from Chile give support for New Zealand origin for Phytophthora kernoviae and make available the first Nothophytophthora sp. genome.</title>
        <authorList>
            <person name="Studholme D.J."/>
            <person name="Sanfuentes E."/>
            <person name="Panda P."/>
            <person name="Hill R."/>
            <person name="Sambles C."/>
            <person name="Grant M."/>
            <person name="Williams N.M."/>
            <person name="Mcdougal R.L."/>
        </authorList>
    </citation>
    <scope>NUCLEOTIDE SEQUENCE [LARGE SCALE GENOMIC DNA]</scope>
    <source>
        <strain evidence="6">Chile6</strain>
        <strain evidence="5">Chile7</strain>
    </source>
</reference>
<evidence type="ECO:0000313" key="5">
    <source>
        <dbReference type="EMBL" id="RLN54789.1"/>
    </source>
</evidence>
<evidence type="ECO:0000256" key="3">
    <source>
        <dbReference type="ARBA" id="ARBA00023274"/>
    </source>
</evidence>
<comment type="caution">
    <text evidence="6">The sequence shown here is derived from an EMBL/GenBank/DDBJ whole genome shotgun (WGS) entry which is preliminary data.</text>
</comment>
<dbReference type="FunFam" id="4.10.410.60:FF:000001">
    <property type="entry name" value="50S ribosomal protein L35"/>
    <property type="match status" value="1"/>
</dbReference>
<dbReference type="GO" id="GO:0015934">
    <property type="term" value="C:large ribosomal subunit"/>
    <property type="evidence" value="ECO:0007669"/>
    <property type="project" value="TreeGrafter"/>
</dbReference>
<evidence type="ECO:0000256" key="1">
    <source>
        <dbReference type="ARBA" id="ARBA00006598"/>
    </source>
</evidence>
<dbReference type="PROSITE" id="PS00936">
    <property type="entry name" value="RIBOSOMAL_L35"/>
    <property type="match status" value="1"/>
</dbReference>
<evidence type="ECO:0000256" key="4">
    <source>
        <dbReference type="RuleBase" id="RU000568"/>
    </source>
</evidence>
<dbReference type="Proteomes" id="UP000284657">
    <property type="component" value="Unassembled WGS sequence"/>
</dbReference>
<dbReference type="InterPro" id="IPR018265">
    <property type="entry name" value="Ribosomal_bL35_CS"/>
</dbReference>
<dbReference type="NCBIfam" id="TIGR00001">
    <property type="entry name" value="rpmI_bact"/>
    <property type="match status" value="1"/>
</dbReference>
<dbReference type="Gene3D" id="4.10.410.60">
    <property type="match status" value="1"/>
</dbReference>
<keyword evidence="2 4" id="KW-0689">Ribosomal protein</keyword>
<evidence type="ECO:0000313" key="6">
    <source>
        <dbReference type="EMBL" id="RLN59310.1"/>
    </source>
</evidence>
<dbReference type="AlphaFoldDB" id="A0A3F2RLF6"/>
<organism evidence="6 7">
    <name type="scientific">Phytophthora kernoviae</name>
    <dbReference type="NCBI Taxonomy" id="325452"/>
    <lineage>
        <taxon>Eukaryota</taxon>
        <taxon>Sar</taxon>
        <taxon>Stramenopiles</taxon>
        <taxon>Oomycota</taxon>
        <taxon>Peronosporomycetes</taxon>
        <taxon>Peronosporales</taxon>
        <taxon>Peronosporaceae</taxon>
        <taxon>Phytophthora</taxon>
    </lineage>
</organism>
<dbReference type="HAMAP" id="MF_00514">
    <property type="entry name" value="Ribosomal_bL35"/>
    <property type="match status" value="1"/>
</dbReference>
<name>A0A3F2RLF6_9STRA</name>
<evidence type="ECO:0000313" key="8">
    <source>
        <dbReference type="Proteomes" id="UP000284657"/>
    </source>
</evidence>
<dbReference type="InterPro" id="IPR001706">
    <property type="entry name" value="Ribosomal_bL35"/>
</dbReference>
<dbReference type="InterPro" id="IPR037229">
    <property type="entry name" value="Ribosomal_bL35_sf"/>
</dbReference>
<gene>
    <name evidence="5" type="ORF">BBJ29_006700</name>
    <name evidence="6" type="ORF">BBP00_00006555</name>
</gene>
<dbReference type="SUPFAM" id="SSF143034">
    <property type="entry name" value="L35p-like"/>
    <property type="match status" value="1"/>
</dbReference>
<evidence type="ECO:0000313" key="7">
    <source>
        <dbReference type="Proteomes" id="UP000277300"/>
    </source>
</evidence>
<proteinExistence type="inferred from homology"/>
<dbReference type="PANTHER" id="PTHR33343:SF1">
    <property type="entry name" value="LARGE RIBOSOMAL SUBUNIT PROTEIN BL35M"/>
    <property type="match status" value="1"/>
</dbReference>
<dbReference type="EMBL" id="MBDO02000228">
    <property type="protein sequence ID" value="RLN59310.1"/>
    <property type="molecule type" value="Genomic_DNA"/>
</dbReference>
<keyword evidence="3 4" id="KW-0687">Ribonucleoprotein</keyword>
<dbReference type="OrthoDB" id="162638at2759"/>